<gene>
    <name evidence="3" type="ORF">OHK93_001591</name>
</gene>
<feature type="compositionally biased region" description="Basic and acidic residues" evidence="1">
    <location>
        <begin position="36"/>
        <end position="45"/>
    </location>
</feature>
<organism evidence="3 4">
    <name type="scientific">Ramalina farinacea</name>
    <dbReference type="NCBI Taxonomy" id="258253"/>
    <lineage>
        <taxon>Eukaryota</taxon>
        <taxon>Fungi</taxon>
        <taxon>Dikarya</taxon>
        <taxon>Ascomycota</taxon>
        <taxon>Pezizomycotina</taxon>
        <taxon>Lecanoromycetes</taxon>
        <taxon>OSLEUM clade</taxon>
        <taxon>Lecanoromycetidae</taxon>
        <taxon>Lecanorales</taxon>
        <taxon>Lecanorineae</taxon>
        <taxon>Ramalinaceae</taxon>
        <taxon>Ramalina</taxon>
    </lineage>
</organism>
<comment type="caution">
    <text evidence="3">The sequence shown here is derived from an EMBL/GenBank/DDBJ whole genome shotgun (WGS) entry which is preliminary data.</text>
</comment>
<evidence type="ECO:0000256" key="2">
    <source>
        <dbReference type="SAM" id="Phobius"/>
    </source>
</evidence>
<feature type="region of interest" description="Disordered" evidence="1">
    <location>
        <begin position="32"/>
        <end position="55"/>
    </location>
</feature>
<sequence>MSSFELQQGRHGKYQQIPEPAPSIVVSSLHTDEEDTHYHGHHPESEPEPGVAAGQAPARARFEWPSLFTLLGTILFGTLIIIVVRIYQLRGNISKGQKHAFNTLSTGLILFLGLSFFEAFKSLAKAAGPRIARSPSLDWNKDEKHLIEKLDSLLAVLELAKSAWIKNWTIWFCIAWIALNILAQVAVAAISLTWEANDGTNWNGTYLRPGNVTAARLNCYDDIFNSVPCSYPKANDTNLKTIQALAHVYGELALSNQCCTYETNADVLTSGHDCRYFCRRDRHNQEFQYRFKEFNPDDFNVNVSTKAYPHFTNRTISASGNCSSYSVENDHITDSGCDHYFEYKNADGSVRGNITIPQAYIGISSTTYIYRGLNPPQNAPAQQCGDRCTIVWAYRGTGDPFDSTVKASSQIYQCNVTVTAVTNTTDQIKELPDDMARLAAASISLSGRKSGPGPNDWNQYQFYPLGFVSHFTTHLIQSRSDSN</sequence>
<dbReference type="Proteomes" id="UP001161017">
    <property type="component" value="Unassembled WGS sequence"/>
</dbReference>
<accession>A0AA43QRJ0</accession>
<protein>
    <submittedName>
        <fullName evidence="3">Uncharacterized protein</fullName>
    </submittedName>
</protein>
<keyword evidence="2" id="KW-0812">Transmembrane</keyword>
<keyword evidence="4" id="KW-1185">Reference proteome</keyword>
<feature type="transmembrane region" description="Helical" evidence="2">
    <location>
        <begin position="168"/>
        <end position="194"/>
    </location>
</feature>
<proteinExistence type="predicted"/>
<name>A0AA43QRJ0_9LECA</name>
<dbReference type="EMBL" id="JAPUFD010000011">
    <property type="protein sequence ID" value="MDI1490389.1"/>
    <property type="molecule type" value="Genomic_DNA"/>
</dbReference>
<keyword evidence="2" id="KW-1133">Transmembrane helix</keyword>
<feature type="transmembrane region" description="Helical" evidence="2">
    <location>
        <begin position="99"/>
        <end position="120"/>
    </location>
</feature>
<reference evidence="3" key="1">
    <citation type="journal article" date="2023" name="Genome Biol. Evol.">
        <title>First Whole Genome Sequence and Flow Cytometry Genome Size Data for the Lichen-Forming Fungus Ramalina farinacea (Ascomycota).</title>
        <authorList>
            <person name="Llewellyn T."/>
            <person name="Mian S."/>
            <person name="Hill R."/>
            <person name="Leitch I.J."/>
            <person name="Gaya E."/>
        </authorList>
    </citation>
    <scope>NUCLEOTIDE SEQUENCE</scope>
    <source>
        <strain evidence="3">LIQ254RAFAR</strain>
    </source>
</reference>
<keyword evidence="2" id="KW-0472">Membrane</keyword>
<feature type="transmembrane region" description="Helical" evidence="2">
    <location>
        <begin position="67"/>
        <end position="87"/>
    </location>
</feature>
<evidence type="ECO:0000313" key="3">
    <source>
        <dbReference type="EMBL" id="MDI1490389.1"/>
    </source>
</evidence>
<dbReference type="AlphaFoldDB" id="A0AA43QRJ0"/>
<evidence type="ECO:0000313" key="4">
    <source>
        <dbReference type="Proteomes" id="UP001161017"/>
    </source>
</evidence>
<evidence type="ECO:0000256" key="1">
    <source>
        <dbReference type="SAM" id="MobiDB-lite"/>
    </source>
</evidence>